<dbReference type="InterPro" id="IPR001715">
    <property type="entry name" value="CH_dom"/>
</dbReference>
<evidence type="ECO:0000313" key="9">
    <source>
        <dbReference type="RefSeq" id="XP_027268625.1"/>
    </source>
</evidence>
<evidence type="ECO:0000256" key="1">
    <source>
        <dbReference type="ARBA" id="ARBA00022614"/>
    </source>
</evidence>
<dbReference type="Gene3D" id="1.10.418.10">
    <property type="entry name" value="Calponin-like domain"/>
    <property type="match status" value="1"/>
</dbReference>
<dbReference type="RefSeq" id="XP_027268625.1">
    <property type="nucleotide sequence ID" value="XM_027412824.2"/>
</dbReference>
<feature type="compositionally biased region" description="Low complexity" evidence="3">
    <location>
        <begin position="511"/>
        <end position="523"/>
    </location>
</feature>
<dbReference type="Pfam" id="PF00307">
    <property type="entry name" value="CH"/>
    <property type="match status" value="1"/>
</dbReference>
<dbReference type="SMART" id="SM00364">
    <property type="entry name" value="LRR_BAC"/>
    <property type="match status" value="4"/>
</dbReference>
<keyword evidence="1" id="KW-0433">Leucine-rich repeat</keyword>
<dbReference type="Proteomes" id="UP001108280">
    <property type="component" value="Chromosome 4"/>
</dbReference>
<dbReference type="PANTHER" id="PTHR48051">
    <property type="match status" value="1"/>
</dbReference>
<evidence type="ECO:0000259" key="5">
    <source>
        <dbReference type="PROSITE" id="PS50021"/>
    </source>
</evidence>
<proteinExistence type="predicted"/>
<feature type="transmembrane region" description="Helical" evidence="4">
    <location>
        <begin position="770"/>
        <end position="789"/>
    </location>
</feature>
<dbReference type="SMART" id="SM00033">
    <property type="entry name" value="CH"/>
    <property type="match status" value="1"/>
</dbReference>
<gene>
    <name evidence="6 9" type="primary">Lrch3</name>
</gene>
<dbReference type="Pfam" id="PF13855">
    <property type="entry name" value="LRR_8"/>
    <property type="match status" value="2"/>
</dbReference>
<reference evidence="8" key="2">
    <citation type="journal article" date="2020" name="Biotechnol. Bioeng.">
        <title>Chromosome-scale scaffolds for the Chinese hamster reference genome assembly to facilitate the study of the CHO epigenome.</title>
        <authorList>
            <person name="Hilliard W."/>
            <person name="MacDonald M."/>
            <person name="Lee K.H."/>
        </authorList>
    </citation>
    <scope>NUCLEOTIDE SEQUENCE [LARGE SCALE GENOMIC DNA]</scope>
    <source>
        <strain evidence="8">17A/GY</strain>
    </source>
</reference>
<dbReference type="SUPFAM" id="SSF47576">
    <property type="entry name" value="Calponin-homology domain, CH-domain"/>
    <property type="match status" value="1"/>
</dbReference>
<feature type="region of interest" description="Disordered" evidence="3">
    <location>
        <begin position="442"/>
        <end position="466"/>
    </location>
</feature>
<dbReference type="GeneID" id="100764207"/>
<protein>
    <submittedName>
        <fullName evidence="9">DISP complex protein LRCH3 isoform X8</fullName>
    </submittedName>
    <submittedName>
        <fullName evidence="6">Leucine-rich repeats and calponin homology (CH) domain containing 3</fullName>
    </submittedName>
</protein>
<evidence type="ECO:0000313" key="8">
    <source>
        <dbReference type="Proteomes" id="UP001108280"/>
    </source>
</evidence>
<accession>A0A8C2MAN6</accession>
<reference evidence="6" key="4">
    <citation type="submission" date="2025-05" db="UniProtKB">
        <authorList>
            <consortium name="Ensembl"/>
        </authorList>
    </citation>
    <scope>IDENTIFICATION</scope>
</reference>
<dbReference type="Gene3D" id="3.80.10.10">
    <property type="entry name" value="Ribonuclease Inhibitor"/>
    <property type="match status" value="1"/>
</dbReference>
<dbReference type="PROSITE" id="PS50021">
    <property type="entry name" value="CH"/>
    <property type="match status" value="1"/>
</dbReference>
<dbReference type="Proteomes" id="UP000694386">
    <property type="component" value="Unplaced"/>
</dbReference>
<dbReference type="AlphaFoldDB" id="A0A8C2MAN6"/>
<name>A0A8C2MAN6_CRIGR</name>
<dbReference type="FunFam" id="3.80.10.10:FF:000007">
    <property type="entry name" value="Leucine-rich repeat and calponin homology domain-containing protein 1 isoform 3"/>
    <property type="match status" value="1"/>
</dbReference>
<keyword evidence="4" id="KW-1133">Transmembrane helix</keyword>
<dbReference type="GO" id="GO:0032185">
    <property type="term" value="P:septin cytoskeleton organization"/>
    <property type="evidence" value="ECO:0007669"/>
    <property type="project" value="Ensembl"/>
</dbReference>
<evidence type="ECO:0000313" key="6">
    <source>
        <dbReference type="Ensembl" id="ENSCGRP00001015577.1"/>
    </source>
</evidence>
<dbReference type="GeneTree" id="ENSGT00940000158330"/>
<dbReference type="SUPFAM" id="SSF52058">
    <property type="entry name" value="L domain-like"/>
    <property type="match status" value="1"/>
</dbReference>
<dbReference type="CTD" id="84859"/>
<keyword evidence="2" id="KW-0677">Repeat</keyword>
<dbReference type="OrthoDB" id="660555at2759"/>
<keyword evidence="4" id="KW-0472">Membrane</keyword>
<feature type="region of interest" description="Disordered" evidence="3">
    <location>
        <begin position="509"/>
        <end position="538"/>
    </location>
</feature>
<feature type="domain" description="Calponin-homology (CH)" evidence="5">
    <location>
        <begin position="644"/>
        <end position="759"/>
    </location>
</feature>
<dbReference type="RefSeq" id="XP_035310222.1">
    <property type="nucleotide sequence ID" value="XM_035454331.1"/>
</dbReference>
<dbReference type="InterPro" id="IPR003591">
    <property type="entry name" value="Leu-rich_rpt_typical-subtyp"/>
</dbReference>
<evidence type="ECO:0000256" key="3">
    <source>
        <dbReference type="SAM" id="MobiDB-lite"/>
    </source>
</evidence>
<reference evidence="8" key="1">
    <citation type="journal article" date="2018" name="Biotechnol. Bioeng.">
        <title>A reference genome of the Chinese hamster based on a hybrid assembly strategy.</title>
        <authorList>
            <person name="Rupp O."/>
            <person name="MacDonald M.L."/>
            <person name="Li S."/>
            <person name="Dhiman H."/>
            <person name="Polson S."/>
            <person name="Griep S."/>
            <person name="Heffner K."/>
            <person name="Hernandez I."/>
            <person name="Brinkrolf K."/>
            <person name="Jadhav V."/>
            <person name="Samoudi M."/>
            <person name="Hao H."/>
            <person name="Kingham B."/>
            <person name="Goesmann A."/>
            <person name="Betenbaugh M.J."/>
            <person name="Lewis N.E."/>
            <person name="Borth N."/>
            <person name="Lee K.H."/>
        </authorList>
    </citation>
    <scope>NUCLEOTIDE SEQUENCE [LARGE SCALE GENOMIC DNA]</scope>
    <source>
        <strain evidence="8">17A/GY</strain>
    </source>
</reference>
<evidence type="ECO:0000256" key="4">
    <source>
        <dbReference type="SAM" id="Phobius"/>
    </source>
</evidence>
<dbReference type="GO" id="GO:0005829">
    <property type="term" value="C:cytosol"/>
    <property type="evidence" value="ECO:0007669"/>
    <property type="project" value="Ensembl"/>
</dbReference>
<dbReference type="PANTHER" id="PTHR48051:SF44">
    <property type="entry name" value="LEUCINE RICH REPEATS AND CALPONIN HOMOLOGY DOMAIN CONTAINING 3"/>
    <property type="match status" value="1"/>
</dbReference>
<evidence type="ECO:0000256" key="2">
    <source>
        <dbReference type="ARBA" id="ARBA00022737"/>
    </source>
</evidence>
<dbReference type="Ensembl" id="ENSCGRT00001019820.1">
    <property type="protein sequence ID" value="ENSCGRP00001015577.1"/>
    <property type="gene ID" value="ENSCGRG00001016114.1"/>
</dbReference>
<reference evidence="9" key="3">
    <citation type="submission" date="2025-04" db="UniProtKB">
        <authorList>
            <consortium name="RefSeq"/>
        </authorList>
    </citation>
    <scope>IDENTIFICATION</scope>
    <source>
        <strain evidence="9">17A/GY</strain>
        <tissue evidence="9">Liver</tissue>
    </source>
</reference>
<evidence type="ECO:0000313" key="7">
    <source>
        <dbReference type="Proteomes" id="UP000694386"/>
    </source>
</evidence>
<sequence length="795" mass="87972">MAAAGLVAVAAAAEYSGPVASGGNLSGANCGPSPGVGPGPVPGSWSRSVDRALEEAAVTGVLSLSGRKLREFPRGAANHDLTDTTRADLSRNRLSEIPMEACHFVSLESLNLYQNCIRYIPEAILNLQALTFLNISRNQLSTLPVHLCNLPLKVLIASNNKLVSLPEEIGHLRHLTELDVSCNEIQTVPSQIGNLEALRDFNVRRNHLVRLPEELAEVPLIRLDFSCNKITAIPVCYRNLRHLQVITLENNPLQSPPAQICIKGKIHIFKYLNIQACKIAPDLPDYERRPLGFGSCHEELYSGRPYGALDSGFNSVDSGDKRWSGNEPTDEFSDLPLRVAEITKEQRLRRESQYQENRNSVVVTNGGVEHDLDQIDYIDSCTTEEEENDVKQPKGLDSSSLSSQFMAYIEQRRISHEGTPVKPIPIREFQKTEDMKRYSHQNRAPLEPSSVLSLPPSHNQLSNSDLELNQRRGQLIECTRREAQLAALQYEEEKIRTKQIQRGAVLDFVKQKASQSPQKQQPPGDGECPFPSRRSQHTDDSALLVSLSGMDGVSCVDTLPHSSAFTPLKSDDRVNVTSSFPTTETVHHSPAYSFPAATQRNEPQRPDSFLFRAAVRAETTKACASPLLSSAPATGPADPVTRQREEELKLIDQLRKHIEYRLKVSLPCDLGAALTDGVVLCHLANHVRPRSVPSIHVPSPAVPKLTMAKCRRNVENFLDACRKIGVPQDNLCSPSDILQLNLSVKRTVETLLSLGAHAEEPSFVSFSVQLVGFVAFYCAFMLTLCVLYYRLFPLS</sequence>
<dbReference type="InterPro" id="IPR036872">
    <property type="entry name" value="CH_dom_sf"/>
</dbReference>
<dbReference type="FunFam" id="1.10.418.10:FF:000021">
    <property type="entry name" value="Leucine-rich repeat and calponin homology domain-containing protein 1 isoform 3"/>
    <property type="match status" value="1"/>
</dbReference>
<feature type="region of interest" description="Disordered" evidence="3">
    <location>
        <begin position="564"/>
        <end position="588"/>
    </location>
</feature>
<feature type="compositionally biased region" description="Polar residues" evidence="3">
    <location>
        <begin position="575"/>
        <end position="584"/>
    </location>
</feature>
<dbReference type="SMART" id="SM00369">
    <property type="entry name" value="LRR_TYP"/>
    <property type="match status" value="5"/>
</dbReference>
<dbReference type="InterPro" id="IPR032675">
    <property type="entry name" value="LRR_dom_sf"/>
</dbReference>
<dbReference type="InterPro" id="IPR001611">
    <property type="entry name" value="Leu-rich_rpt"/>
</dbReference>
<organism evidence="6 7">
    <name type="scientific">Cricetulus griseus</name>
    <name type="common">Chinese hamster</name>
    <name type="synonym">Cricetulus barabensis griseus</name>
    <dbReference type="NCBI Taxonomy" id="10029"/>
    <lineage>
        <taxon>Eukaryota</taxon>
        <taxon>Metazoa</taxon>
        <taxon>Chordata</taxon>
        <taxon>Craniata</taxon>
        <taxon>Vertebrata</taxon>
        <taxon>Euteleostomi</taxon>
        <taxon>Mammalia</taxon>
        <taxon>Eutheria</taxon>
        <taxon>Euarchontoglires</taxon>
        <taxon>Glires</taxon>
        <taxon>Rodentia</taxon>
        <taxon>Myomorpha</taxon>
        <taxon>Muroidea</taxon>
        <taxon>Cricetidae</taxon>
        <taxon>Cricetinae</taxon>
        <taxon>Cricetulus</taxon>
    </lineage>
</organism>
<dbReference type="InterPro" id="IPR050216">
    <property type="entry name" value="LRR_domain-containing"/>
</dbReference>
<keyword evidence="4" id="KW-0812">Transmembrane</keyword>
<feature type="compositionally biased region" description="Low complexity" evidence="3">
    <location>
        <begin position="445"/>
        <end position="457"/>
    </location>
</feature>
<dbReference type="SMR" id="A0A8C2MAN6"/>
<keyword evidence="8" id="KW-1185">Reference proteome</keyword>